<dbReference type="InterPro" id="IPR008984">
    <property type="entry name" value="SMAD_FHA_dom_sf"/>
</dbReference>
<dbReference type="SMART" id="SM00184">
    <property type="entry name" value="RING"/>
    <property type="match status" value="1"/>
</dbReference>
<dbReference type="Proteomes" id="UP000780801">
    <property type="component" value="Unassembled WGS sequence"/>
</dbReference>
<feature type="region of interest" description="Disordered" evidence="2">
    <location>
        <begin position="311"/>
        <end position="360"/>
    </location>
</feature>
<evidence type="ECO:0000259" key="3">
    <source>
        <dbReference type="PROSITE" id="PS50006"/>
    </source>
</evidence>
<dbReference type="Pfam" id="PF13923">
    <property type="entry name" value="zf-C3HC4_2"/>
    <property type="match status" value="1"/>
</dbReference>
<feature type="compositionally biased region" description="Acidic residues" evidence="2">
    <location>
        <begin position="337"/>
        <end position="356"/>
    </location>
</feature>
<keyword evidence="6" id="KW-1185">Reference proteome</keyword>
<feature type="compositionally biased region" description="Acidic residues" evidence="2">
    <location>
        <begin position="312"/>
        <end position="323"/>
    </location>
</feature>
<gene>
    <name evidence="5" type="ORF">BGW38_005967</name>
</gene>
<reference evidence="5" key="1">
    <citation type="journal article" date="2020" name="Fungal Divers.">
        <title>Resolving the Mortierellaceae phylogeny through synthesis of multi-gene phylogenetics and phylogenomics.</title>
        <authorList>
            <person name="Vandepol N."/>
            <person name="Liber J."/>
            <person name="Desiro A."/>
            <person name="Na H."/>
            <person name="Kennedy M."/>
            <person name="Barry K."/>
            <person name="Grigoriev I.V."/>
            <person name="Miller A.N."/>
            <person name="O'Donnell K."/>
            <person name="Stajich J.E."/>
            <person name="Bonito G."/>
        </authorList>
    </citation>
    <scope>NUCLEOTIDE SEQUENCE</scope>
    <source>
        <strain evidence="5">KOD1015</strain>
    </source>
</reference>
<comment type="caution">
    <text evidence="5">The sequence shown here is derived from an EMBL/GenBank/DDBJ whole genome shotgun (WGS) entry which is preliminary data.</text>
</comment>
<feature type="compositionally biased region" description="Polar residues" evidence="2">
    <location>
        <begin position="532"/>
        <end position="550"/>
    </location>
</feature>
<dbReference type="Gene3D" id="2.60.200.20">
    <property type="match status" value="1"/>
</dbReference>
<dbReference type="PROSITE" id="PS50006">
    <property type="entry name" value="FHA_DOMAIN"/>
    <property type="match status" value="1"/>
</dbReference>
<dbReference type="PANTHER" id="PTHR16079:SF4">
    <property type="entry name" value="E3 UBIQUITIN-PROTEIN LIGASE CHFR"/>
    <property type="match status" value="1"/>
</dbReference>
<keyword evidence="1" id="KW-0862">Zinc</keyword>
<feature type="compositionally biased region" description="Basic and acidic residues" evidence="2">
    <location>
        <begin position="191"/>
        <end position="201"/>
    </location>
</feature>
<evidence type="ECO:0000313" key="6">
    <source>
        <dbReference type="Proteomes" id="UP000780801"/>
    </source>
</evidence>
<dbReference type="InterPro" id="IPR013083">
    <property type="entry name" value="Znf_RING/FYVE/PHD"/>
</dbReference>
<evidence type="ECO:0008006" key="7">
    <source>
        <dbReference type="Google" id="ProtNLM"/>
    </source>
</evidence>
<keyword evidence="1" id="KW-0479">Metal-binding</keyword>
<accession>A0A9P6G2M6</accession>
<dbReference type="EMBL" id="JAABOA010000038">
    <property type="protein sequence ID" value="KAF9586383.1"/>
    <property type="molecule type" value="Genomic_DNA"/>
</dbReference>
<dbReference type="GO" id="GO:0006511">
    <property type="term" value="P:ubiquitin-dependent protein catabolic process"/>
    <property type="evidence" value="ECO:0007669"/>
    <property type="project" value="TreeGrafter"/>
</dbReference>
<organism evidence="5 6">
    <name type="scientific">Lunasporangiospora selenospora</name>
    <dbReference type="NCBI Taxonomy" id="979761"/>
    <lineage>
        <taxon>Eukaryota</taxon>
        <taxon>Fungi</taxon>
        <taxon>Fungi incertae sedis</taxon>
        <taxon>Mucoromycota</taxon>
        <taxon>Mortierellomycotina</taxon>
        <taxon>Mortierellomycetes</taxon>
        <taxon>Mortierellales</taxon>
        <taxon>Mortierellaceae</taxon>
        <taxon>Lunasporangiospora</taxon>
    </lineage>
</organism>
<feature type="region of interest" description="Disordered" evidence="2">
    <location>
        <begin position="529"/>
        <end position="597"/>
    </location>
</feature>
<protein>
    <recommendedName>
        <fullName evidence="7">RING-type E3 ubiquitin transferase</fullName>
    </recommendedName>
</protein>
<dbReference type="GO" id="GO:0004842">
    <property type="term" value="F:ubiquitin-protein transferase activity"/>
    <property type="evidence" value="ECO:0007669"/>
    <property type="project" value="TreeGrafter"/>
</dbReference>
<dbReference type="InterPro" id="IPR052256">
    <property type="entry name" value="E3_ubiquitin-ligase_CHFR"/>
</dbReference>
<dbReference type="Gene3D" id="3.30.40.10">
    <property type="entry name" value="Zinc/RING finger domain, C3HC4 (zinc finger)"/>
    <property type="match status" value="1"/>
</dbReference>
<sequence length="742" mass="82199">MDSQTNNDQQQSSTLVLDNDIADLPEDEPTNQDPVHQVRSLVTLISLNANAQDVDLVLKKTIFGRDEEQCSPGAVLSGSNFSRTHFEVSSRSFTDVDAVIWVRDFSSNGIWVNEKRIPKDQPFKIFNKDIISFCSGSTINHRSLPSFMLVDKRNHPTLKEQQNEHAKRVAEALDPVSEPSLQEQSNKKRKTNSDADLDHSNVGDGIVLDIAEVKQKDPGTDSSAASAVSAMIEESAFEKEFECGICHDIMYKALVLQPCLHAFCKECCKGWFSSNADCPSCRQRVTKTKRDFKLNNLITLFLKNRPHMAREDVEEDAGADSDTSDVVRRRRRRNGEYDDEYDDGDDDDDDDDDDGDNGFGFAANNNFLDNPYVGPRLPSTCPCCDPANTTGYVCPPEIRLEPLAADVTVREYHESRLHKPGHGQCQCGRHIPEIAPPGYETAKDLFRCKMCHFASCGCNISSVEDHIENREFFDWVFNQREHWIVQSYLQGKNQTYSDMWEEVKQGMDSGIFYFLGTREAPGRAIREAAAVPSSSSDPLTGSRTEASSPSDDIPVAASSSSLTSVSTSVSRSSQSAISMHQTPSTQPQDEEERAAAPVPVPAPALIPAPAPIPAPAAGVAQLAGLPVAPLLGLPPYPMVGRYHFLPRLRPWIDGPLPAVEAQREARAERAATLTSSDKLCTSCRAEFHTNGPLYQWRVSLDPTSLVAIVPNRADCWWGRECRTQFNNAAHAARLNHICDKTR</sequence>
<dbReference type="OrthoDB" id="21204at2759"/>
<name>A0A9P6G2M6_9FUNG</name>
<feature type="compositionally biased region" description="Basic and acidic residues" evidence="2">
    <location>
        <begin position="158"/>
        <end position="171"/>
    </location>
</feature>
<dbReference type="PANTHER" id="PTHR16079">
    <property type="entry name" value="UBIQUITIN LIGASE PROTEIN CHFR"/>
    <property type="match status" value="1"/>
</dbReference>
<proteinExistence type="predicted"/>
<dbReference type="GO" id="GO:0016567">
    <property type="term" value="P:protein ubiquitination"/>
    <property type="evidence" value="ECO:0007669"/>
    <property type="project" value="TreeGrafter"/>
</dbReference>
<dbReference type="AlphaFoldDB" id="A0A9P6G2M6"/>
<dbReference type="InterPro" id="IPR000253">
    <property type="entry name" value="FHA_dom"/>
</dbReference>
<keyword evidence="1" id="KW-0863">Zinc-finger</keyword>
<evidence type="ECO:0000259" key="4">
    <source>
        <dbReference type="PROSITE" id="PS50089"/>
    </source>
</evidence>
<dbReference type="SUPFAM" id="SSF49879">
    <property type="entry name" value="SMAD/FHA domain"/>
    <property type="match status" value="1"/>
</dbReference>
<dbReference type="SUPFAM" id="SSF57850">
    <property type="entry name" value="RING/U-box"/>
    <property type="match status" value="1"/>
</dbReference>
<dbReference type="InterPro" id="IPR001841">
    <property type="entry name" value="Znf_RING"/>
</dbReference>
<dbReference type="Pfam" id="PF00498">
    <property type="entry name" value="FHA"/>
    <property type="match status" value="1"/>
</dbReference>
<feature type="domain" description="FHA" evidence="3">
    <location>
        <begin position="61"/>
        <end position="117"/>
    </location>
</feature>
<feature type="domain" description="RING-type" evidence="4">
    <location>
        <begin position="243"/>
        <end position="282"/>
    </location>
</feature>
<dbReference type="GO" id="GO:0005634">
    <property type="term" value="C:nucleus"/>
    <property type="evidence" value="ECO:0007669"/>
    <property type="project" value="TreeGrafter"/>
</dbReference>
<dbReference type="GO" id="GO:0008270">
    <property type="term" value="F:zinc ion binding"/>
    <property type="evidence" value="ECO:0007669"/>
    <property type="project" value="UniProtKB-KW"/>
</dbReference>
<evidence type="ECO:0000313" key="5">
    <source>
        <dbReference type="EMBL" id="KAF9586383.1"/>
    </source>
</evidence>
<dbReference type="PROSITE" id="PS50089">
    <property type="entry name" value="ZF_RING_2"/>
    <property type="match status" value="1"/>
</dbReference>
<dbReference type="SMART" id="SM00240">
    <property type="entry name" value="FHA"/>
    <property type="match status" value="1"/>
</dbReference>
<feature type="compositionally biased region" description="Low complexity" evidence="2">
    <location>
        <begin position="555"/>
        <end position="578"/>
    </location>
</feature>
<evidence type="ECO:0000256" key="2">
    <source>
        <dbReference type="SAM" id="MobiDB-lite"/>
    </source>
</evidence>
<evidence type="ECO:0000256" key="1">
    <source>
        <dbReference type="PROSITE-ProRule" id="PRU00175"/>
    </source>
</evidence>
<feature type="region of interest" description="Disordered" evidence="2">
    <location>
        <begin position="158"/>
        <end position="201"/>
    </location>
</feature>